<evidence type="ECO:0000313" key="4">
    <source>
        <dbReference type="EMBL" id="MBO3796973.1"/>
    </source>
</evidence>
<evidence type="ECO:0000313" key="5">
    <source>
        <dbReference type="EMBL" id="WEY86199.1"/>
    </source>
</evidence>
<dbReference type="Proteomes" id="UP000032247">
    <property type="component" value="Unassembled WGS sequence"/>
</dbReference>
<dbReference type="SMART" id="SM00450">
    <property type="entry name" value="RHOD"/>
    <property type="match status" value="1"/>
</dbReference>
<dbReference type="AlphaFoldDB" id="A0A063X6T0"/>
<reference evidence="3 8" key="2">
    <citation type="submission" date="2015-09" db="EMBL/GenBank/DDBJ databases">
        <title>Spore heat resistance.</title>
        <authorList>
            <person name="Boekhorst J."/>
            <person name="Berendsen E.M."/>
            <person name="Wells-Bennik M.H."/>
            <person name="Kuipers O.P."/>
        </authorList>
    </citation>
    <scope>NUCLEOTIDE SEQUENCE [LARGE SCALE GENOMIC DNA]</scope>
    <source>
        <strain evidence="3 8">B4122</strain>
    </source>
</reference>
<dbReference type="SMR" id="A0A063X6T0"/>
<evidence type="ECO:0000313" key="6">
    <source>
        <dbReference type="EMBL" id="WHM22632.1"/>
    </source>
</evidence>
<dbReference type="STRING" id="483913.AN935_15175"/>
<dbReference type="Proteomes" id="UP000665181">
    <property type="component" value="Unassembled WGS sequence"/>
</dbReference>
<reference evidence="6" key="5">
    <citation type="submission" date="2023-05" db="EMBL/GenBank/DDBJ databases">
        <title>Complete genome sequence of Bacillus subtilis SRCM117797 isolated from Soybean paste.</title>
        <authorList>
            <person name="Abraha H.B."/>
            <person name="Kim K.-P."/>
            <person name="Ryu M.-S."/>
            <person name="Jeong D.-Y."/>
        </authorList>
    </citation>
    <scope>NUCLEOTIDE SEQUENCE</scope>
    <source>
        <strain evidence="6">SRCM117797</strain>
    </source>
</reference>
<dbReference type="CDD" id="cd00158">
    <property type="entry name" value="RHOD"/>
    <property type="match status" value="1"/>
</dbReference>
<dbReference type="InterPro" id="IPR001763">
    <property type="entry name" value="Rhodanese-like_dom"/>
</dbReference>
<dbReference type="PATRIC" id="fig|1423.167.peg.3830"/>
<name>A0A063X6T0_BACIU</name>
<dbReference type="Proteomes" id="UP001229422">
    <property type="component" value="Chromosome"/>
</dbReference>
<evidence type="ECO:0000313" key="8">
    <source>
        <dbReference type="Proteomes" id="UP000076442"/>
    </source>
</evidence>
<dbReference type="PANTHER" id="PTHR43031">
    <property type="entry name" value="FAD-DEPENDENT OXIDOREDUCTASE"/>
    <property type="match status" value="1"/>
</dbReference>
<dbReference type="EMBL" id="JAGFPW010000038">
    <property type="protein sequence ID" value="MBO3796973.1"/>
    <property type="molecule type" value="Genomic_DNA"/>
</dbReference>
<accession>A0A063X6T0</accession>
<dbReference type="InterPro" id="IPR036873">
    <property type="entry name" value="Rhodanese-like_dom_sf"/>
</dbReference>
<protein>
    <submittedName>
        <fullName evidence="3">Rhodanese-like domain protein</fullName>
    </submittedName>
    <submittedName>
        <fullName evidence="4">Rhodanese-like domain-containing protein</fullName>
    </submittedName>
    <submittedName>
        <fullName evidence="2">YtwF</fullName>
    </submittedName>
</protein>
<reference evidence="4" key="3">
    <citation type="submission" date="2021-03" db="EMBL/GenBank/DDBJ databases">
        <title>Isolation of Bacillus subtilis from fermented food sample.</title>
        <authorList>
            <person name="Lakshmanan V."/>
            <person name="Athira K."/>
            <person name="Rajagopal K."/>
        </authorList>
    </citation>
    <scope>NUCLEOTIDE SEQUENCE</scope>
    <source>
        <strain evidence="4">S1</strain>
    </source>
</reference>
<gene>
    <name evidence="5" type="primary">ytwF</name>
    <name evidence="3" type="ORF">B4122_1906</name>
    <name evidence="4" type="ORF">J5227_22305</name>
    <name evidence="5" type="ORF">P5633_08965</name>
    <name evidence="6" type="ORF">QL281_06075</name>
    <name evidence="2" type="ORF">SC09_Contig17orf00717</name>
</gene>
<dbReference type="EMBL" id="CP120576">
    <property type="protein sequence ID" value="WEY86199.1"/>
    <property type="molecule type" value="Genomic_DNA"/>
</dbReference>
<dbReference type="EMBL" id="CP125292">
    <property type="protein sequence ID" value="WHM22632.1"/>
    <property type="molecule type" value="Genomic_DNA"/>
</dbReference>
<dbReference type="EMBL" id="JXBC01000001">
    <property type="protein sequence ID" value="KIU13458.1"/>
    <property type="molecule type" value="Genomic_DNA"/>
</dbReference>
<proteinExistence type="predicted"/>
<sequence length="103" mass="11835">MEIKEISTAALKEKIEADEELYLIDVREDEEVAEGMIPQAVHIRMGDIPEKMETLDKDKEYVFICRSGMRSMNVCKYLDEQGFKTVNVEGGMMAWEGETKPKN</sequence>
<evidence type="ECO:0000313" key="3">
    <source>
        <dbReference type="EMBL" id="KZD92001.1"/>
    </source>
</evidence>
<reference evidence="5" key="4">
    <citation type="submission" date="2023-03" db="EMBL/GenBank/DDBJ databases">
        <title>Complete genome sequences of 52 Bacillus and Priestia strains isolated from West-African fermentations and 26 reference strains from the DSMZ collection.</title>
        <authorList>
            <person name="Wiedenbein E.S."/>
            <person name="Canoy T.S."/>
            <person name="Hui Y."/>
            <person name="Parkouda C."/>
            <person name="Dawende C."/>
            <person name="Ametefe E."/>
            <person name="Jespersen L."/>
            <person name="Nielsen D.S."/>
        </authorList>
    </citation>
    <scope>NUCLEOTIDE SEQUENCE</scope>
    <source>
        <strain evidence="5">PRO56</strain>
    </source>
</reference>
<dbReference type="RefSeq" id="WP_004398993.1">
    <property type="nucleotide sequence ID" value="NZ_AP024621.1"/>
</dbReference>
<dbReference type="EMBL" id="LJZV01000011">
    <property type="protein sequence ID" value="KZD92001.1"/>
    <property type="molecule type" value="Genomic_DNA"/>
</dbReference>
<dbReference type="Gene3D" id="3.40.250.10">
    <property type="entry name" value="Rhodanese-like domain"/>
    <property type="match status" value="1"/>
</dbReference>
<dbReference type="Pfam" id="PF00581">
    <property type="entry name" value="Rhodanese"/>
    <property type="match status" value="1"/>
</dbReference>
<evidence type="ECO:0000313" key="7">
    <source>
        <dbReference type="Proteomes" id="UP000032247"/>
    </source>
</evidence>
<reference evidence="2 7" key="1">
    <citation type="submission" date="2014-12" db="EMBL/GenBank/DDBJ databases">
        <title>Comparative genome analysis of Bacillus coagulans HM-08, Clostridium butyricum HM-68, Bacillus subtilis HM-66 and Bacillus licheniformis BL-09.</title>
        <authorList>
            <person name="Zhang H."/>
        </authorList>
    </citation>
    <scope>NUCLEOTIDE SEQUENCE [LARGE SCALE GENOMIC DNA]</scope>
    <source>
        <strain evidence="2 7">HM-66</strain>
    </source>
</reference>
<dbReference type="PROSITE" id="PS50206">
    <property type="entry name" value="RHODANESE_3"/>
    <property type="match status" value="1"/>
</dbReference>
<dbReference type="PANTHER" id="PTHR43031:SF17">
    <property type="entry name" value="SULFURTRANSFERASE YTWF-RELATED"/>
    <property type="match status" value="1"/>
</dbReference>
<evidence type="ECO:0000313" key="2">
    <source>
        <dbReference type="EMBL" id="KIU13458.1"/>
    </source>
</evidence>
<dbReference type="InterPro" id="IPR050229">
    <property type="entry name" value="GlpE_sulfurtransferase"/>
</dbReference>
<dbReference type="Proteomes" id="UP000076442">
    <property type="component" value="Unassembled WGS sequence"/>
</dbReference>
<evidence type="ECO:0000259" key="1">
    <source>
        <dbReference type="PROSITE" id="PS50206"/>
    </source>
</evidence>
<organism evidence="2 7">
    <name type="scientific">Bacillus subtilis</name>
    <dbReference type="NCBI Taxonomy" id="1423"/>
    <lineage>
        <taxon>Bacteria</taxon>
        <taxon>Bacillati</taxon>
        <taxon>Bacillota</taxon>
        <taxon>Bacilli</taxon>
        <taxon>Bacillales</taxon>
        <taxon>Bacillaceae</taxon>
        <taxon>Bacillus</taxon>
    </lineage>
</organism>
<dbReference type="Proteomes" id="UP001214898">
    <property type="component" value="Chromosome"/>
</dbReference>
<feature type="domain" description="Rhodanese" evidence="1">
    <location>
        <begin position="17"/>
        <end position="100"/>
    </location>
</feature>
<dbReference type="SUPFAM" id="SSF52821">
    <property type="entry name" value="Rhodanese/Cell cycle control phosphatase"/>
    <property type="match status" value="1"/>
</dbReference>